<evidence type="ECO:0000313" key="11">
    <source>
        <dbReference type="EMBL" id="TNC32457.1"/>
    </source>
</evidence>
<evidence type="ECO:0000256" key="9">
    <source>
        <dbReference type="RuleBase" id="RU366001"/>
    </source>
</evidence>
<comment type="subunit">
    <text evidence="2">The complex is composed of two ATP-binding proteins (CysA), two transmembrane proteins (CysT and CysW) and a solute-binding protein (CysP).</text>
</comment>
<dbReference type="PROSITE" id="PS50928">
    <property type="entry name" value="ABC_TM1"/>
    <property type="match status" value="1"/>
</dbReference>
<dbReference type="InterPro" id="IPR035906">
    <property type="entry name" value="MetI-like_sf"/>
</dbReference>
<sequence length="252" mass="26930">MGLGLALIWFSILVLLPLSAVVITTTEGGWETFVETVTQPQTWAAIKLTVGEALLVTLTNVVFGTLIAWVLVRDRFWGKRVLEVVIDIPFALPTIVAGLVLLSLYGPNSPIGVDVANTRIAVFLALLFVTTPFVVRTVQPVLLELDPETEQAAASLGASRLTTFRRVLIPALAPAITAGAALSFARAISEYGSLVLLSGNLPMRTEVTSVRILTYIENGNMAAAASVASLLLLVALFVIVALDVIARRVARR</sequence>
<evidence type="ECO:0000313" key="12">
    <source>
        <dbReference type="Proteomes" id="UP000306740"/>
    </source>
</evidence>
<keyword evidence="3 9" id="KW-0813">Transport</keyword>
<comment type="function">
    <text evidence="8">Part of the ABC transporter complex CysAWTP (TC 3.A.1.6.1) involved in sulfate/thiosulfate import. Probably responsible for the translocation of the substrate across the membrane.</text>
</comment>
<evidence type="ECO:0000256" key="6">
    <source>
        <dbReference type="ARBA" id="ARBA00023032"/>
    </source>
</evidence>
<evidence type="ECO:0000256" key="5">
    <source>
        <dbReference type="ARBA" id="ARBA00022989"/>
    </source>
</evidence>
<evidence type="ECO:0000256" key="7">
    <source>
        <dbReference type="ARBA" id="ARBA00023136"/>
    </source>
</evidence>
<comment type="similarity">
    <text evidence="9">Belongs to the binding-protein-dependent transport system permease family. CysTW subfamily.</text>
</comment>
<dbReference type="Pfam" id="PF00528">
    <property type="entry name" value="BPD_transp_1"/>
    <property type="match status" value="1"/>
</dbReference>
<feature type="domain" description="ABC transmembrane type-1" evidence="10">
    <location>
        <begin position="46"/>
        <end position="240"/>
    </location>
</feature>
<evidence type="ECO:0000256" key="2">
    <source>
        <dbReference type="ARBA" id="ARBA00011779"/>
    </source>
</evidence>
<dbReference type="CDD" id="cd06261">
    <property type="entry name" value="TM_PBP2"/>
    <property type="match status" value="1"/>
</dbReference>
<dbReference type="SUPFAM" id="SSF161098">
    <property type="entry name" value="MetI-like"/>
    <property type="match status" value="1"/>
</dbReference>
<keyword evidence="7 9" id="KW-0472">Membrane</keyword>
<dbReference type="InterPro" id="IPR000515">
    <property type="entry name" value="MetI-like"/>
</dbReference>
<dbReference type="AlphaFoldDB" id="A0A5C4MAG9"/>
<evidence type="ECO:0000259" key="10">
    <source>
        <dbReference type="PROSITE" id="PS50928"/>
    </source>
</evidence>
<evidence type="ECO:0000256" key="8">
    <source>
        <dbReference type="ARBA" id="ARBA00025323"/>
    </source>
</evidence>
<feature type="transmembrane region" description="Helical" evidence="9">
    <location>
        <begin position="167"/>
        <end position="188"/>
    </location>
</feature>
<feature type="transmembrane region" description="Helical" evidence="9">
    <location>
        <begin position="221"/>
        <end position="246"/>
    </location>
</feature>
<keyword evidence="6 9" id="KW-0764">Sulfate transport</keyword>
<dbReference type="GO" id="GO:0005886">
    <property type="term" value="C:plasma membrane"/>
    <property type="evidence" value="ECO:0007669"/>
    <property type="project" value="InterPro"/>
</dbReference>
<evidence type="ECO:0000256" key="1">
    <source>
        <dbReference type="ARBA" id="ARBA00004141"/>
    </source>
</evidence>
<organism evidence="11 12">
    <name type="scientific">Mumia zhuanghuii</name>
    <dbReference type="NCBI Taxonomy" id="2585211"/>
    <lineage>
        <taxon>Bacteria</taxon>
        <taxon>Bacillati</taxon>
        <taxon>Actinomycetota</taxon>
        <taxon>Actinomycetes</taxon>
        <taxon>Propionibacteriales</taxon>
        <taxon>Nocardioidaceae</taxon>
        <taxon>Mumia</taxon>
    </lineage>
</organism>
<dbReference type="InterPro" id="IPR005667">
    <property type="entry name" value="Sulph_transpt2"/>
</dbReference>
<dbReference type="PANTHER" id="PTHR30406">
    <property type="entry name" value="SULFATE TRANSPORT SYSTEM PERMEASE PROTEIN"/>
    <property type="match status" value="1"/>
</dbReference>
<evidence type="ECO:0000256" key="3">
    <source>
        <dbReference type="ARBA" id="ARBA00022448"/>
    </source>
</evidence>
<comment type="caution">
    <text evidence="9">Lacks conserved residue(s) required for the propagation of feature annotation.</text>
</comment>
<evidence type="ECO:0000256" key="4">
    <source>
        <dbReference type="ARBA" id="ARBA00022692"/>
    </source>
</evidence>
<dbReference type="EMBL" id="VDFR01000191">
    <property type="protein sequence ID" value="TNC32457.1"/>
    <property type="molecule type" value="Genomic_DNA"/>
</dbReference>
<reference evidence="11 12" key="1">
    <citation type="submission" date="2019-05" db="EMBL/GenBank/DDBJ databases">
        <title>Mumia sp. nov., isolated from the intestinal contents of plateau pika (Ochotona curzoniae) in the Qinghai-Tibet plateau of China.</title>
        <authorList>
            <person name="Tian Z."/>
        </authorList>
    </citation>
    <scope>NUCLEOTIDE SEQUENCE [LARGE SCALE GENOMIC DNA]</scope>
    <source>
        <strain evidence="12">527</strain>
    </source>
</reference>
<comment type="subcellular location">
    <subcellularLocation>
        <location evidence="1">Membrane</location>
        <topology evidence="1">Multi-pass membrane protein</topology>
    </subcellularLocation>
</comment>
<dbReference type="OrthoDB" id="9808619at2"/>
<keyword evidence="5 9" id="KW-1133">Transmembrane helix</keyword>
<dbReference type="NCBIfam" id="TIGR00969">
    <property type="entry name" value="3a0106s02"/>
    <property type="match status" value="1"/>
</dbReference>
<comment type="function">
    <text evidence="9">Part of the ABC transporter complex (TC 3.A.1.6.1) involved in sulfate/thiosulfate import.</text>
</comment>
<feature type="transmembrane region" description="Helical" evidence="9">
    <location>
        <begin position="44"/>
        <end position="72"/>
    </location>
</feature>
<dbReference type="GO" id="GO:0015419">
    <property type="term" value="F:ABC-type sulfate transporter activity"/>
    <property type="evidence" value="ECO:0007669"/>
    <property type="project" value="UniProtKB-UniRule"/>
</dbReference>
<dbReference type="Gene3D" id="1.10.3720.10">
    <property type="entry name" value="MetI-like"/>
    <property type="match status" value="1"/>
</dbReference>
<protein>
    <recommendedName>
        <fullName evidence="9">Sulfate transport system permease protein CysT</fullName>
    </recommendedName>
</protein>
<feature type="transmembrane region" description="Helical" evidence="9">
    <location>
        <begin position="84"/>
        <end position="106"/>
    </location>
</feature>
<accession>A0A5C4MAG9</accession>
<dbReference type="PANTHER" id="PTHR30406:SF8">
    <property type="entry name" value="SULFATE TRANSPORT SYSTEM PERMEASE PROTEIN CYST"/>
    <property type="match status" value="1"/>
</dbReference>
<feature type="transmembrane region" description="Helical" evidence="9">
    <location>
        <begin position="118"/>
        <end position="135"/>
    </location>
</feature>
<dbReference type="NCBIfam" id="TIGR02139">
    <property type="entry name" value="permease_CysT"/>
    <property type="match status" value="1"/>
</dbReference>
<name>A0A5C4MAG9_9ACTN</name>
<gene>
    <name evidence="11" type="primary">cysT</name>
    <name evidence="11" type="ORF">FHE65_30420</name>
</gene>
<proteinExistence type="inferred from homology"/>
<dbReference type="InterPro" id="IPR011865">
    <property type="entry name" value="CysT_permease"/>
</dbReference>
<comment type="caution">
    <text evidence="11">The sequence shown here is derived from an EMBL/GenBank/DDBJ whole genome shotgun (WGS) entry which is preliminary data.</text>
</comment>
<keyword evidence="4 9" id="KW-0812">Transmembrane</keyword>
<dbReference type="Proteomes" id="UP000306740">
    <property type="component" value="Unassembled WGS sequence"/>
</dbReference>